<dbReference type="Pfam" id="PF00067">
    <property type="entry name" value="p450"/>
    <property type="match status" value="1"/>
</dbReference>
<keyword evidence="4" id="KW-1185">Reference proteome</keyword>
<keyword evidence="2" id="KW-0479">Metal-binding</keyword>
<proteinExistence type="inferred from homology"/>
<dbReference type="GO" id="GO:0004497">
    <property type="term" value="F:monooxygenase activity"/>
    <property type="evidence" value="ECO:0007669"/>
    <property type="project" value="InterPro"/>
</dbReference>
<dbReference type="EMBL" id="JALJOR010000001">
    <property type="protein sequence ID" value="KAK9828853.1"/>
    <property type="molecule type" value="Genomic_DNA"/>
</dbReference>
<dbReference type="GO" id="GO:0020037">
    <property type="term" value="F:heme binding"/>
    <property type="evidence" value="ECO:0007669"/>
    <property type="project" value="InterPro"/>
</dbReference>
<keyword evidence="2" id="KW-0349">Heme</keyword>
<dbReference type="Proteomes" id="UP001489004">
    <property type="component" value="Unassembled WGS sequence"/>
</dbReference>
<dbReference type="InterPro" id="IPR036396">
    <property type="entry name" value="Cyt_P450_sf"/>
</dbReference>
<dbReference type="PANTHER" id="PTHR24305">
    <property type="entry name" value="CYTOCHROME P450"/>
    <property type="match status" value="1"/>
</dbReference>
<dbReference type="InterPro" id="IPR050121">
    <property type="entry name" value="Cytochrome_P450_monoxygenase"/>
</dbReference>
<dbReference type="InterPro" id="IPR001128">
    <property type="entry name" value="Cyt_P450"/>
</dbReference>
<reference evidence="3 4" key="1">
    <citation type="journal article" date="2024" name="Nat. Commun.">
        <title>Phylogenomics reveals the evolutionary origins of lichenization in chlorophyte algae.</title>
        <authorList>
            <person name="Puginier C."/>
            <person name="Libourel C."/>
            <person name="Otte J."/>
            <person name="Skaloud P."/>
            <person name="Haon M."/>
            <person name="Grisel S."/>
            <person name="Petersen M."/>
            <person name="Berrin J.G."/>
            <person name="Delaux P.M."/>
            <person name="Dal Grande F."/>
            <person name="Keller J."/>
        </authorList>
    </citation>
    <scope>NUCLEOTIDE SEQUENCE [LARGE SCALE GENOMIC DNA]</scope>
    <source>
        <strain evidence="3 4">SAG 2043</strain>
    </source>
</reference>
<feature type="binding site" description="axial binding residue" evidence="2">
    <location>
        <position position="482"/>
    </location>
    <ligand>
        <name>heme</name>
        <dbReference type="ChEBI" id="CHEBI:30413"/>
    </ligand>
    <ligandPart>
        <name>Fe</name>
        <dbReference type="ChEBI" id="CHEBI:18248"/>
    </ligandPart>
</feature>
<evidence type="ECO:0000256" key="2">
    <source>
        <dbReference type="PIRSR" id="PIRSR602401-1"/>
    </source>
</evidence>
<dbReference type="CDD" id="cd00302">
    <property type="entry name" value="cytochrome_P450"/>
    <property type="match status" value="1"/>
</dbReference>
<evidence type="ECO:0000313" key="4">
    <source>
        <dbReference type="Proteomes" id="UP001489004"/>
    </source>
</evidence>
<accession>A0AAW1R5E4</accession>
<protein>
    <recommendedName>
        <fullName evidence="5">Cytochrome P450</fullName>
    </recommendedName>
</protein>
<keyword evidence="2" id="KW-0408">Iron</keyword>
<dbReference type="InterPro" id="IPR002401">
    <property type="entry name" value="Cyt_P450_E_grp-I"/>
</dbReference>
<name>A0AAW1R5E4_9CHLO</name>
<comment type="similarity">
    <text evidence="1">Belongs to the cytochrome P450 family.</text>
</comment>
<comment type="caution">
    <text evidence="3">The sequence shown here is derived from an EMBL/GenBank/DDBJ whole genome shotgun (WGS) entry which is preliminary data.</text>
</comment>
<organism evidence="3 4">
    <name type="scientific">[Myrmecia] bisecta</name>
    <dbReference type="NCBI Taxonomy" id="41462"/>
    <lineage>
        <taxon>Eukaryota</taxon>
        <taxon>Viridiplantae</taxon>
        <taxon>Chlorophyta</taxon>
        <taxon>core chlorophytes</taxon>
        <taxon>Trebouxiophyceae</taxon>
        <taxon>Trebouxiales</taxon>
        <taxon>Trebouxiaceae</taxon>
        <taxon>Myrmecia</taxon>
    </lineage>
</organism>
<dbReference type="GO" id="GO:0016705">
    <property type="term" value="F:oxidoreductase activity, acting on paired donors, with incorporation or reduction of molecular oxygen"/>
    <property type="evidence" value="ECO:0007669"/>
    <property type="project" value="InterPro"/>
</dbReference>
<evidence type="ECO:0000313" key="3">
    <source>
        <dbReference type="EMBL" id="KAK9828853.1"/>
    </source>
</evidence>
<dbReference type="PANTHER" id="PTHR24305:SF166">
    <property type="entry name" value="CYTOCHROME P450 12A4, MITOCHONDRIAL-RELATED"/>
    <property type="match status" value="1"/>
</dbReference>
<dbReference type="Gene3D" id="1.10.630.10">
    <property type="entry name" value="Cytochrome P450"/>
    <property type="match status" value="1"/>
</dbReference>
<dbReference type="PRINTS" id="PR00463">
    <property type="entry name" value="EP450I"/>
</dbReference>
<comment type="cofactor">
    <cofactor evidence="2">
        <name>heme</name>
        <dbReference type="ChEBI" id="CHEBI:30413"/>
    </cofactor>
</comment>
<gene>
    <name evidence="3" type="ORF">WJX72_002414</name>
</gene>
<dbReference type="AlphaFoldDB" id="A0AAW1R5E4"/>
<dbReference type="SUPFAM" id="SSF48264">
    <property type="entry name" value="Cytochrome P450"/>
    <property type="match status" value="1"/>
</dbReference>
<sequence length="533" mass="57830">MQAGFEHAGHSVGAWTAQKPHLVGASLAAFAAAVLPGLTTRSSASTAFGQRKAFEAFNKSSVQIRRRNSVHVRAMAPTTSTKPSTPAQLTGPIEEPPSAGRLGLGFLLNGPKFTKEALQKYGHVWKLSILGLSTVYGIGGNEGLRLFYDERNVKRFPAASSTLKAAAWQLNESFAIPPLDGDQWRRRKLHMMATATSKEQAQAYLQALDGAFVDAIASLGKDGQEFSMWDALNRAVLGGLSGQILGYSLQDYAASSGQSMDKLVAAIRENFTVFGTSPIATKQTAAFKLLLEYLRVALAKTRADPAAYAGTGLSNYLASPEAQRLMDDEILLDMHQMLAVGAYGICTQGAALLFSLAKNPQVRKRIAEEGAPLATETASFGNLRALPYTFAVVKEALRYWPAVHVVAGQTQREIIHENKRIPAQASILALLYGTTHDARVFKNPEMFDPERFLPPRNEGPDETWEGWMVAFGAGDSSQGHACAGKHVAISFLLLIALRFSQGWAWQLTDADERMLDDRIGPVPSKGLTMRRNP</sequence>
<evidence type="ECO:0000256" key="1">
    <source>
        <dbReference type="ARBA" id="ARBA00010617"/>
    </source>
</evidence>
<evidence type="ECO:0008006" key="5">
    <source>
        <dbReference type="Google" id="ProtNLM"/>
    </source>
</evidence>
<dbReference type="GO" id="GO:0005506">
    <property type="term" value="F:iron ion binding"/>
    <property type="evidence" value="ECO:0007669"/>
    <property type="project" value="InterPro"/>
</dbReference>